<feature type="repeat" description="WD" evidence="3">
    <location>
        <begin position="1034"/>
        <end position="1068"/>
    </location>
</feature>
<feature type="repeat" description="WD" evidence="3">
    <location>
        <begin position="608"/>
        <end position="642"/>
    </location>
</feature>
<feature type="repeat" description="WD" evidence="3">
    <location>
        <begin position="649"/>
        <end position="680"/>
    </location>
</feature>
<reference evidence="6" key="1">
    <citation type="submission" date="2019-10" db="EMBL/GenBank/DDBJ databases">
        <title>Draft genome sequece of Microseira wollei NIES-4236.</title>
        <authorList>
            <person name="Yamaguchi H."/>
            <person name="Suzuki S."/>
            <person name="Kawachi M."/>
        </authorList>
    </citation>
    <scope>NUCLEOTIDE SEQUENCE</scope>
    <source>
        <strain evidence="6">NIES-4236</strain>
    </source>
</reference>
<feature type="repeat" description="WD" evidence="3">
    <location>
        <begin position="822"/>
        <end position="854"/>
    </location>
</feature>
<dbReference type="InterPro" id="IPR001680">
    <property type="entry name" value="WD40_rpt"/>
</dbReference>
<feature type="repeat" description="WD" evidence="3">
    <location>
        <begin position="1075"/>
        <end position="1105"/>
    </location>
</feature>
<feature type="repeat" description="WD" evidence="3">
    <location>
        <begin position="993"/>
        <end position="1024"/>
    </location>
</feature>
<evidence type="ECO:0000313" key="7">
    <source>
        <dbReference type="Proteomes" id="UP001050975"/>
    </source>
</evidence>
<evidence type="ECO:0000256" key="1">
    <source>
        <dbReference type="ARBA" id="ARBA00022574"/>
    </source>
</evidence>
<dbReference type="PROSITE" id="PS50294">
    <property type="entry name" value="WD_REPEATS_REGION"/>
    <property type="match status" value="11"/>
</dbReference>
<feature type="repeat" description="WD" evidence="3">
    <location>
        <begin position="1116"/>
        <end position="1157"/>
    </location>
</feature>
<comment type="caution">
    <text evidence="6">The sequence shown here is derived from an EMBL/GenBank/DDBJ whole genome shotgun (WGS) entry which is preliminary data.</text>
</comment>
<keyword evidence="4" id="KW-0175">Coiled coil</keyword>
<keyword evidence="1 3" id="KW-0853">WD repeat</keyword>
<dbReference type="PANTHER" id="PTHR19848:SF8">
    <property type="entry name" value="F-BOX AND WD REPEAT DOMAIN CONTAINING 7"/>
    <property type="match status" value="1"/>
</dbReference>
<dbReference type="Gene3D" id="3.40.50.300">
    <property type="entry name" value="P-loop containing nucleotide triphosphate hydrolases"/>
    <property type="match status" value="1"/>
</dbReference>
<dbReference type="InterPro" id="IPR020472">
    <property type="entry name" value="WD40_PAC1"/>
</dbReference>
<dbReference type="SUPFAM" id="SSF50978">
    <property type="entry name" value="WD40 repeat-like"/>
    <property type="match status" value="2"/>
</dbReference>
<accession>A0AAV3X7Q6</accession>
<evidence type="ECO:0000256" key="4">
    <source>
        <dbReference type="SAM" id="Coils"/>
    </source>
</evidence>
<feature type="repeat" description="WD" evidence="3">
    <location>
        <begin position="731"/>
        <end position="765"/>
    </location>
</feature>
<sequence>MYSSYYQVGGSLANDHPSYVERKADTELYEAVKQGEFCYVLNCRQMGKSSLAVRTRYRLQEEGFLCTTVDLTRVGSEMVTPQQWYKGIATDLCLGLGIFKKVKLKSWWQEKEELSLLQRLGYFLEDILLAQIPDQNIVIFLDEIDSILSLGFPVDDFFALIRFCYNQRKINPEYNRITWVICGVATPSDLIQNRQRTPFNIGKAIDLQGFTLEEAEPLVPGLKAWFENSRKILQEILAWTGGQPFLTQKLCNLLIEFSQKAETNFSEIVTGNESFWVEKLVKSSLIENWEDRDEPEHLKTIRNRLLHKEKWAGRLLGIYQQILQGVEIPLDQSHEQGELLISGLVVKSQGLLKVKNPIYQAVFNLEWVERKLNALRPYSQLLEAWVAADRVDPSRLLRGQALRDAQAWAQGKSLSDLDYQFLAASEELDRKEVQQALEAARIKEVEARLIEEGKRLAEEQKNAQRQKIFIATLSTALFIATGLGITAFWQYRKAVQSENIARINEIQALASSSEGLFASNRRLDALIEALRARKKMLSLGEVDADTKSQVELVLQQAILGADEYNRLSKPASGLYGIAFSPDGKKIAATGIDNTVNLWTREGKLLKMFKGNQASVSGVVFSRDGQLIASGSSDRTLKLWRLDGTLIHTFKGHQAIINNIDISPNEQFLASVSEDGTIKLWRRDGTLLKTLNLGRALNWAVVFTRDSRKILVGKGNGDLTVWQVDGQQLATIPAHAGAILGIAITRQGDTIASASTDGTIKLWKFSGNIPVLLTTLKGHNGIVFGVAFSPDGTQLASVSDDKTVKLWQRVGKTWDNPQLLRSFAGHSAMIMDVEFSPDGKTIASQAWDNTVRLWKPDNPLLKSLNGHQALIFGIAFSPDSQMLASVGMDKTVKLWEIGDRATLGVILRSWKTDQGLMGVSFSPDGKRLAVANTNGILQLWTREGKFLATLTGHTGTVRRLQFSPDGTLLASGSGDGTVGLWNVAGKTPVLLAKLTGHQAGVWVASFSLDGQIIASCSGDGTIKLWTKNGKLLHTIKAHQSVIRSIAFSPDGQLLASGSDDKTVKLWRLDGTLVKTLAEHQDAVRTVAFSPDGKLLAAGSGDGIIKLSQPDGTLLTTLKVHTGGIWQVAFSPDGKQLASAGEDRSVMLWNVEKVRSLDGIVASGCDWIQDYLRTNGELSQNPSQPFGDGETRHLCDDVTGQRGRGAEGQWRKQ</sequence>
<dbReference type="InterPro" id="IPR027417">
    <property type="entry name" value="P-loop_NTPase"/>
</dbReference>
<dbReference type="PANTHER" id="PTHR19848">
    <property type="entry name" value="WD40 REPEAT PROTEIN"/>
    <property type="match status" value="1"/>
</dbReference>
<dbReference type="Pfam" id="PF14516">
    <property type="entry name" value="AAA_35"/>
    <property type="match status" value="1"/>
</dbReference>
<dbReference type="SUPFAM" id="SSF52540">
    <property type="entry name" value="P-loop containing nucleoside triphosphate hydrolases"/>
    <property type="match status" value="1"/>
</dbReference>
<dbReference type="InterPro" id="IPR019775">
    <property type="entry name" value="WD40_repeat_CS"/>
</dbReference>
<dbReference type="InterPro" id="IPR015943">
    <property type="entry name" value="WD40/YVTN_repeat-like_dom_sf"/>
</dbReference>
<feature type="region of interest" description="Disordered" evidence="5">
    <location>
        <begin position="1176"/>
        <end position="1211"/>
    </location>
</feature>
<dbReference type="InterPro" id="IPR036322">
    <property type="entry name" value="WD40_repeat_dom_sf"/>
</dbReference>
<gene>
    <name evidence="6" type="ORF">MiSe_31660</name>
</gene>
<dbReference type="PROSITE" id="PS00678">
    <property type="entry name" value="WD_REPEATS_1"/>
    <property type="match status" value="3"/>
</dbReference>
<dbReference type="Gene3D" id="2.130.10.10">
    <property type="entry name" value="YVTN repeat-like/Quinoprotein amine dehydrogenase"/>
    <property type="match status" value="3"/>
</dbReference>
<dbReference type="Proteomes" id="UP001050975">
    <property type="component" value="Unassembled WGS sequence"/>
</dbReference>
<feature type="repeat" description="WD" evidence="3">
    <location>
        <begin position="775"/>
        <end position="807"/>
    </location>
</feature>
<dbReference type="PROSITE" id="PS50082">
    <property type="entry name" value="WD_REPEATS_2"/>
    <property type="match status" value="12"/>
</dbReference>
<evidence type="ECO:0000313" key="6">
    <source>
        <dbReference type="EMBL" id="GET38408.1"/>
    </source>
</evidence>
<keyword evidence="2" id="KW-0677">Repeat</keyword>
<feature type="repeat" description="WD" evidence="3">
    <location>
        <begin position="949"/>
        <end position="982"/>
    </location>
</feature>
<dbReference type="AlphaFoldDB" id="A0AAV3X7Q6"/>
<keyword evidence="7" id="KW-1185">Reference proteome</keyword>
<evidence type="ECO:0000256" key="3">
    <source>
        <dbReference type="PROSITE-ProRule" id="PRU00221"/>
    </source>
</evidence>
<name>A0AAV3X7Q6_9CYAN</name>
<dbReference type="PRINTS" id="PR00320">
    <property type="entry name" value="GPROTEINBRPT"/>
</dbReference>
<dbReference type="EMBL" id="BLAY01000044">
    <property type="protein sequence ID" value="GET38408.1"/>
    <property type="molecule type" value="Genomic_DNA"/>
</dbReference>
<feature type="coiled-coil region" evidence="4">
    <location>
        <begin position="423"/>
        <end position="466"/>
    </location>
</feature>
<proteinExistence type="predicted"/>
<organism evidence="6 7">
    <name type="scientific">Microseira wollei NIES-4236</name>
    <dbReference type="NCBI Taxonomy" id="2530354"/>
    <lineage>
        <taxon>Bacteria</taxon>
        <taxon>Bacillati</taxon>
        <taxon>Cyanobacteriota</taxon>
        <taxon>Cyanophyceae</taxon>
        <taxon>Oscillatoriophycideae</taxon>
        <taxon>Aerosakkonematales</taxon>
        <taxon>Aerosakkonemataceae</taxon>
        <taxon>Microseira</taxon>
    </lineage>
</organism>
<protein>
    <submittedName>
        <fullName evidence="6">WD-40 repeat-containing protein</fullName>
    </submittedName>
</protein>
<feature type="repeat" description="WD" evidence="3">
    <location>
        <begin position="863"/>
        <end position="904"/>
    </location>
</feature>
<evidence type="ECO:0000256" key="2">
    <source>
        <dbReference type="ARBA" id="ARBA00022737"/>
    </source>
</evidence>
<dbReference type="CDD" id="cd00200">
    <property type="entry name" value="WD40"/>
    <property type="match status" value="2"/>
</dbReference>
<dbReference type="SMART" id="SM00320">
    <property type="entry name" value="WD40"/>
    <property type="match status" value="14"/>
</dbReference>
<dbReference type="RefSeq" id="WP_226581884.1">
    <property type="nucleotide sequence ID" value="NZ_BLAY01000044.1"/>
</dbReference>
<dbReference type="Pfam" id="PF00400">
    <property type="entry name" value="WD40"/>
    <property type="match status" value="13"/>
</dbReference>
<feature type="repeat" description="WD" evidence="3">
    <location>
        <begin position="567"/>
        <end position="598"/>
    </location>
</feature>
<evidence type="ECO:0000256" key="5">
    <source>
        <dbReference type="SAM" id="MobiDB-lite"/>
    </source>
</evidence>